<gene>
    <name evidence="1" type="ORF">FDV58_07865</name>
</gene>
<dbReference type="Proteomes" id="UP000305095">
    <property type="component" value="Unassembled WGS sequence"/>
</dbReference>
<name>A0A4U6S5G0_BRAEL</name>
<protein>
    <submittedName>
        <fullName evidence="1">Uncharacterized protein</fullName>
    </submittedName>
</protein>
<dbReference type="EMBL" id="SZZP01000004">
    <property type="protein sequence ID" value="TKV82391.1"/>
    <property type="molecule type" value="Genomic_DNA"/>
</dbReference>
<reference evidence="1 2" key="1">
    <citation type="submission" date="2019-05" db="EMBL/GenBank/DDBJ databases">
        <title>Draft Genome of Bradyrhizobium elkanii strain SEMIA 938, Used in Commercial Inoculants for Lupinus spp. in Brazil.</title>
        <authorList>
            <person name="Hungria M."/>
            <person name="Delamuta J.R.M."/>
            <person name="Ribeiro R.A."/>
            <person name="Nogueira M.A."/>
        </authorList>
    </citation>
    <scope>NUCLEOTIDE SEQUENCE [LARGE SCALE GENOMIC DNA]</scope>
    <source>
        <strain evidence="1 2">Semia 938</strain>
    </source>
</reference>
<organism evidence="1 2">
    <name type="scientific">Bradyrhizobium elkanii</name>
    <dbReference type="NCBI Taxonomy" id="29448"/>
    <lineage>
        <taxon>Bacteria</taxon>
        <taxon>Pseudomonadati</taxon>
        <taxon>Pseudomonadota</taxon>
        <taxon>Alphaproteobacteria</taxon>
        <taxon>Hyphomicrobiales</taxon>
        <taxon>Nitrobacteraceae</taxon>
        <taxon>Bradyrhizobium</taxon>
    </lineage>
</organism>
<sequence>MKRRRRVRQIFPLEERLAQEAKRLRQRAKNLPPCRERETLLRQARHDETTANLTAWLLSQGPRAPI</sequence>
<evidence type="ECO:0000313" key="1">
    <source>
        <dbReference type="EMBL" id="TKV82391.1"/>
    </source>
</evidence>
<evidence type="ECO:0000313" key="2">
    <source>
        <dbReference type="Proteomes" id="UP000305095"/>
    </source>
</evidence>
<comment type="caution">
    <text evidence="1">The sequence shown here is derived from an EMBL/GenBank/DDBJ whole genome shotgun (WGS) entry which is preliminary data.</text>
</comment>
<dbReference type="AlphaFoldDB" id="A0A4U6S5G0"/>
<proteinExistence type="predicted"/>
<accession>A0A4U6S5G0</accession>